<dbReference type="NCBIfam" id="TIGR02983">
    <property type="entry name" value="SigE-fam_strep"/>
    <property type="match status" value="1"/>
</dbReference>
<dbReference type="InterPro" id="IPR013325">
    <property type="entry name" value="RNA_pol_sigma_r2"/>
</dbReference>
<dbReference type="InterPro" id="IPR007627">
    <property type="entry name" value="RNA_pol_sigma70_r2"/>
</dbReference>
<dbReference type="GO" id="GO:0003677">
    <property type="term" value="F:DNA binding"/>
    <property type="evidence" value="ECO:0007669"/>
    <property type="project" value="UniProtKB-KW"/>
</dbReference>
<feature type="domain" description="RNA polymerase sigma factor 70 region 4 type 2" evidence="7">
    <location>
        <begin position="107"/>
        <end position="159"/>
    </location>
</feature>
<dbReference type="SUPFAM" id="SSF88946">
    <property type="entry name" value="Sigma2 domain of RNA polymerase sigma factors"/>
    <property type="match status" value="1"/>
</dbReference>
<comment type="similarity">
    <text evidence="1">Belongs to the sigma-70 factor family. ECF subfamily.</text>
</comment>
<evidence type="ECO:0000259" key="7">
    <source>
        <dbReference type="Pfam" id="PF08281"/>
    </source>
</evidence>
<keyword evidence="9" id="KW-1185">Reference proteome</keyword>
<dbReference type="Proteomes" id="UP000198742">
    <property type="component" value="Unassembled WGS sequence"/>
</dbReference>
<keyword evidence="5" id="KW-0804">Transcription</keyword>
<dbReference type="InterPro" id="IPR013249">
    <property type="entry name" value="RNA_pol_sigma70_r4_t2"/>
</dbReference>
<keyword evidence="2" id="KW-0805">Transcription regulation</keyword>
<evidence type="ECO:0000313" key="9">
    <source>
        <dbReference type="Proteomes" id="UP000198742"/>
    </source>
</evidence>
<keyword evidence="3" id="KW-0731">Sigma factor</keyword>
<dbReference type="InterPro" id="IPR014325">
    <property type="entry name" value="RNA_pol_sigma-E_actinobac"/>
</dbReference>
<proteinExistence type="inferred from homology"/>
<dbReference type="PANTHER" id="PTHR43133:SF50">
    <property type="entry name" value="ECF RNA POLYMERASE SIGMA FACTOR SIGM"/>
    <property type="match status" value="1"/>
</dbReference>
<organism evidence="8 9">
    <name type="scientific">Nocardioides exalbidus</name>
    <dbReference type="NCBI Taxonomy" id="402596"/>
    <lineage>
        <taxon>Bacteria</taxon>
        <taxon>Bacillati</taxon>
        <taxon>Actinomycetota</taxon>
        <taxon>Actinomycetes</taxon>
        <taxon>Propionibacteriales</taxon>
        <taxon>Nocardioidaceae</taxon>
        <taxon>Nocardioides</taxon>
    </lineage>
</organism>
<evidence type="ECO:0000256" key="5">
    <source>
        <dbReference type="ARBA" id="ARBA00023163"/>
    </source>
</evidence>
<dbReference type="InterPro" id="IPR036388">
    <property type="entry name" value="WH-like_DNA-bd_sf"/>
</dbReference>
<dbReference type="Pfam" id="PF08281">
    <property type="entry name" value="Sigma70_r4_2"/>
    <property type="match status" value="1"/>
</dbReference>
<evidence type="ECO:0000256" key="1">
    <source>
        <dbReference type="ARBA" id="ARBA00010641"/>
    </source>
</evidence>
<reference evidence="9" key="1">
    <citation type="submission" date="2016-10" db="EMBL/GenBank/DDBJ databases">
        <authorList>
            <person name="Varghese N."/>
            <person name="Submissions S."/>
        </authorList>
    </citation>
    <scope>NUCLEOTIDE SEQUENCE [LARGE SCALE GENOMIC DNA]</scope>
    <source>
        <strain evidence="9">DSM 22017</strain>
    </source>
</reference>
<name>A0A1H4XK76_9ACTN</name>
<evidence type="ECO:0000256" key="2">
    <source>
        <dbReference type="ARBA" id="ARBA00023015"/>
    </source>
</evidence>
<keyword evidence="4" id="KW-0238">DNA-binding</keyword>
<dbReference type="SUPFAM" id="SSF88659">
    <property type="entry name" value="Sigma3 and sigma4 domains of RNA polymerase sigma factors"/>
    <property type="match status" value="1"/>
</dbReference>
<dbReference type="Pfam" id="PF04542">
    <property type="entry name" value="Sigma70_r2"/>
    <property type="match status" value="1"/>
</dbReference>
<dbReference type="EMBL" id="FNRT01000002">
    <property type="protein sequence ID" value="SED06033.1"/>
    <property type="molecule type" value="Genomic_DNA"/>
</dbReference>
<dbReference type="CDD" id="cd06171">
    <property type="entry name" value="Sigma70_r4"/>
    <property type="match status" value="1"/>
</dbReference>
<dbReference type="RefSeq" id="WP_090970732.1">
    <property type="nucleotide sequence ID" value="NZ_FNRT01000002.1"/>
</dbReference>
<dbReference type="Gene3D" id="1.10.1740.10">
    <property type="match status" value="1"/>
</dbReference>
<dbReference type="NCBIfam" id="TIGR02937">
    <property type="entry name" value="sigma70-ECF"/>
    <property type="match status" value="1"/>
</dbReference>
<evidence type="ECO:0000313" key="8">
    <source>
        <dbReference type="EMBL" id="SED06033.1"/>
    </source>
</evidence>
<dbReference type="PANTHER" id="PTHR43133">
    <property type="entry name" value="RNA POLYMERASE ECF-TYPE SIGMA FACTO"/>
    <property type="match status" value="1"/>
</dbReference>
<dbReference type="STRING" id="402596.SAMN04489844_3585"/>
<feature type="domain" description="RNA polymerase sigma-70 region 2" evidence="6">
    <location>
        <begin position="19"/>
        <end position="79"/>
    </location>
</feature>
<evidence type="ECO:0000256" key="3">
    <source>
        <dbReference type="ARBA" id="ARBA00023082"/>
    </source>
</evidence>
<dbReference type="GO" id="GO:0016987">
    <property type="term" value="F:sigma factor activity"/>
    <property type="evidence" value="ECO:0007669"/>
    <property type="project" value="UniProtKB-KW"/>
</dbReference>
<accession>A0A1H4XK76</accession>
<protein>
    <submittedName>
        <fullName evidence="8">RNA polymerase sigma-70 factor, sigma-E family</fullName>
    </submittedName>
</protein>
<dbReference type="Gene3D" id="1.10.10.10">
    <property type="entry name" value="Winged helix-like DNA-binding domain superfamily/Winged helix DNA-binding domain"/>
    <property type="match status" value="1"/>
</dbReference>
<dbReference type="InterPro" id="IPR039425">
    <property type="entry name" value="RNA_pol_sigma-70-like"/>
</dbReference>
<dbReference type="InterPro" id="IPR013324">
    <property type="entry name" value="RNA_pol_sigma_r3/r4-like"/>
</dbReference>
<gene>
    <name evidence="8" type="ORF">SAMN04489844_3585</name>
</gene>
<dbReference type="OrthoDB" id="3688906at2"/>
<dbReference type="GO" id="GO:0006352">
    <property type="term" value="P:DNA-templated transcription initiation"/>
    <property type="evidence" value="ECO:0007669"/>
    <property type="project" value="InterPro"/>
</dbReference>
<dbReference type="InterPro" id="IPR014284">
    <property type="entry name" value="RNA_pol_sigma-70_dom"/>
</dbReference>
<evidence type="ECO:0000259" key="6">
    <source>
        <dbReference type="Pfam" id="PF04542"/>
    </source>
</evidence>
<sequence>MPRRDQAAFAEFVADRSASLHRTAYLLVGDRGLAQDLLQEALTKTYVAWPRLRDPGKAEAYTRKALTTTAITWYRRRSWGERPVDSVPDSVADRPADGLADDVATRDLLWQALQGLPPRQRAAIVLRYYEDLTEAQTADVMGCAVGTVKSQVSAGLRTLRTRLGDRVTDSDLVPLDLLEVTR</sequence>
<evidence type="ECO:0000256" key="4">
    <source>
        <dbReference type="ARBA" id="ARBA00023125"/>
    </source>
</evidence>
<dbReference type="AlphaFoldDB" id="A0A1H4XK76"/>